<name>A0A0B7BBJ7_9EUPU</name>
<proteinExistence type="predicted"/>
<evidence type="ECO:0000256" key="1">
    <source>
        <dbReference type="SAM" id="Coils"/>
    </source>
</evidence>
<feature type="coiled-coil region" evidence="1">
    <location>
        <begin position="24"/>
        <end position="96"/>
    </location>
</feature>
<keyword evidence="1" id="KW-0175">Coiled coil</keyword>
<protein>
    <submittedName>
        <fullName evidence="2">Uncharacterized protein</fullName>
    </submittedName>
</protein>
<accession>A0A0B7BBJ7</accession>
<reference evidence="2" key="1">
    <citation type="submission" date="2014-12" db="EMBL/GenBank/DDBJ databases">
        <title>Insight into the proteome of Arion vulgaris.</title>
        <authorList>
            <person name="Aradska J."/>
            <person name="Bulat T."/>
            <person name="Smidak R."/>
            <person name="Sarate P."/>
            <person name="Gangsoo J."/>
            <person name="Sialana F."/>
            <person name="Bilban M."/>
            <person name="Lubec G."/>
        </authorList>
    </citation>
    <scope>NUCLEOTIDE SEQUENCE</scope>
    <source>
        <tissue evidence="2">Skin</tissue>
    </source>
</reference>
<organism evidence="2">
    <name type="scientific">Arion vulgaris</name>
    <dbReference type="NCBI Taxonomy" id="1028688"/>
    <lineage>
        <taxon>Eukaryota</taxon>
        <taxon>Metazoa</taxon>
        <taxon>Spiralia</taxon>
        <taxon>Lophotrochozoa</taxon>
        <taxon>Mollusca</taxon>
        <taxon>Gastropoda</taxon>
        <taxon>Heterobranchia</taxon>
        <taxon>Euthyneura</taxon>
        <taxon>Panpulmonata</taxon>
        <taxon>Eupulmonata</taxon>
        <taxon>Stylommatophora</taxon>
        <taxon>Helicina</taxon>
        <taxon>Arionoidea</taxon>
        <taxon>Arionidae</taxon>
        <taxon>Arion</taxon>
    </lineage>
</organism>
<feature type="non-terminal residue" evidence="2">
    <location>
        <position position="1"/>
    </location>
</feature>
<evidence type="ECO:0000313" key="2">
    <source>
        <dbReference type="EMBL" id="CEK90734.1"/>
    </source>
</evidence>
<dbReference type="EMBL" id="HACG01043869">
    <property type="protein sequence ID" value="CEK90734.1"/>
    <property type="molecule type" value="Transcribed_RNA"/>
</dbReference>
<dbReference type="AlphaFoldDB" id="A0A0B7BBJ7"/>
<sequence>RKRLLRKILEIRKEHREKLAGQSLRRMKQALKRKEATISKLKDKCKNLYVRECELVKARKALRMSRFEVNDLKSIVESLQEQLQKAKKTIDELSNHHLIYKSKER</sequence>
<gene>
    <name evidence="2" type="primary">ORF178488</name>
</gene>